<dbReference type="PANTHER" id="PTHR33463:SF203">
    <property type="entry name" value="AAA+ ATPASE DOMAIN-CONTAINING PROTEIN"/>
    <property type="match status" value="1"/>
</dbReference>
<evidence type="ECO:0000256" key="2">
    <source>
        <dbReference type="ARBA" id="ARBA00022614"/>
    </source>
</evidence>
<evidence type="ECO:0000256" key="1">
    <source>
        <dbReference type="ARBA" id="ARBA00008894"/>
    </source>
</evidence>
<keyword evidence="6" id="KW-0067">ATP-binding</keyword>
<dbReference type="InterPro" id="IPR002182">
    <property type="entry name" value="NB-ARC"/>
</dbReference>
<dbReference type="InterPro" id="IPR027417">
    <property type="entry name" value="P-loop_NTPase"/>
</dbReference>
<dbReference type="GO" id="GO:0005524">
    <property type="term" value="F:ATP binding"/>
    <property type="evidence" value="ECO:0007669"/>
    <property type="project" value="UniProtKB-KW"/>
</dbReference>
<dbReference type="PRINTS" id="PR00364">
    <property type="entry name" value="DISEASERSIST"/>
</dbReference>
<dbReference type="InterPro" id="IPR003593">
    <property type="entry name" value="AAA+_ATPase"/>
</dbReference>
<evidence type="ECO:0000313" key="8">
    <source>
        <dbReference type="EMBL" id="KAJ9689342.1"/>
    </source>
</evidence>
<keyword evidence="4" id="KW-0547">Nucleotide-binding</keyword>
<dbReference type="InterPro" id="IPR003591">
    <property type="entry name" value="Leu-rich_rpt_typical-subtyp"/>
</dbReference>
<dbReference type="Gene3D" id="3.40.50.300">
    <property type="entry name" value="P-loop containing nucleotide triphosphate hydrolases"/>
    <property type="match status" value="1"/>
</dbReference>
<keyword evidence="2" id="KW-0433">Leucine-rich repeat</keyword>
<dbReference type="Pfam" id="PF23598">
    <property type="entry name" value="LRR_14"/>
    <property type="match status" value="1"/>
</dbReference>
<dbReference type="SMART" id="SM00382">
    <property type="entry name" value="AAA"/>
    <property type="match status" value="1"/>
</dbReference>
<dbReference type="InterPro" id="IPR055414">
    <property type="entry name" value="LRR_R13L4/SHOC2-like"/>
</dbReference>
<dbReference type="PANTHER" id="PTHR33463">
    <property type="entry name" value="NB-ARC DOMAIN-CONTAINING PROTEIN-RELATED"/>
    <property type="match status" value="1"/>
</dbReference>
<evidence type="ECO:0000256" key="5">
    <source>
        <dbReference type="ARBA" id="ARBA00022821"/>
    </source>
</evidence>
<dbReference type="Gene3D" id="1.10.10.10">
    <property type="entry name" value="Winged helix-like DNA-binding domain superfamily/Winged helix DNA-binding domain"/>
    <property type="match status" value="1"/>
</dbReference>
<keyword evidence="9" id="KW-1185">Reference proteome</keyword>
<dbReference type="Proteomes" id="UP001168098">
    <property type="component" value="Unassembled WGS sequence"/>
</dbReference>
<evidence type="ECO:0000259" key="7">
    <source>
        <dbReference type="SMART" id="SM00382"/>
    </source>
</evidence>
<organism evidence="8 9">
    <name type="scientific">Vitis rotundifolia</name>
    <name type="common">Muscadine grape</name>
    <dbReference type="NCBI Taxonomy" id="103349"/>
    <lineage>
        <taxon>Eukaryota</taxon>
        <taxon>Viridiplantae</taxon>
        <taxon>Streptophyta</taxon>
        <taxon>Embryophyta</taxon>
        <taxon>Tracheophyta</taxon>
        <taxon>Spermatophyta</taxon>
        <taxon>Magnoliopsida</taxon>
        <taxon>eudicotyledons</taxon>
        <taxon>Gunneridae</taxon>
        <taxon>Pentapetalae</taxon>
        <taxon>rosids</taxon>
        <taxon>Vitales</taxon>
        <taxon>Vitaceae</taxon>
        <taxon>Viteae</taxon>
        <taxon>Vitis</taxon>
    </lineage>
</organism>
<evidence type="ECO:0000256" key="6">
    <source>
        <dbReference type="ARBA" id="ARBA00022840"/>
    </source>
</evidence>
<proteinExistence type="inferred from homology"/>
<evidence type="ECO:0000256" key="4">
    <source>
        <dbReference type="ARBA" id="ARBA00022741"/>
    </source>
</evidence>
<dbReference type="Gene3D" id="3.80.10.10">
    <property type="entry name" value="Ribonuclease Inhibitor"/>
    <property type="match status" value="1"/>
</dbReference>
<accession>A0AA38ZI44</accession>
<dbReference type="Gene3D" id="1.10.8.430">
    <property type="entry name" value="Helical domain of apoptotic protease-activating factors"/>
    <property type="match status" value="1"/>
</dbReference>
<comment type="caution">
    <text evidence="8">The sequence shown here is derived from an EMBL/GenBank/DDBJ whole genome shotgun (WGS) entry which is preliminary data.</text>
</comment>
<dbReference type="AlphaFoldDB" id="A0AA38ZI44"/>
<dbReference type="Pfam" id="PF23247">
    <property type="entry name" value="LRR_RPS2"/>
    <property type="match status" value="1"/>
</dbReference>
<dbReference type="GO" id="GO:0043531">
    <property type="term" value="F:ADP binding"/>
    <property type="evidence" value="ECO:0007669"/>
    <property type="project" value="InterPro"/>
</dbReference>
<keyword evidence="5" id="KW-0611">Plant defense</keyword>
<dbReference type="SMART" id="SM00369">
    <property type="entry name" value="LRR_TYP"/>
    <property type="match status" value="3"/>
</dbReference>
<evidence type="ECO:0000313" key="9">
    <source>
        <dbReference type="Proteomes" id="UP001168098"/>
    </source>
</evidence>
<keyword evidence="3" id="KW-0677">Repeat</keyword>
<evidence type="ECO:0000256" key="3">
    <source>
        <dbReference type="ARBA" id="ARBA00022737"/>
    </source>
</evidence>
<comment type="similarity">
    <text evidence="1">Belongs to the disease resistance NB-LRR family.</text>
</comment>
<dbReference type="InterPro" id="IPR042197">
    <property type="entry name" value="Apaf_helical"/>
</dbReference>
<dbReference type="FunFam" id="3.40.50.300:FF:001091">
    <property type="entry name" value="Probable disease resistance protein At1g61300"/>
    <property type="match status" value="1"/>
</dbReference>
<dbReference type="InterPro" id="IPR050905">
    <property type="entry name" value="Plant_NBS-LRR"/>
</dbReference>
<gene>
    <name evidence="8" type="ORF">PVL29_014831</name>
</gene>
<dbReference type="InterPro" id="IPR057135">
    <property type="entry name" value="At4g27190-like_LRR"/>
</dbReference>
<dbReference type="SUPFAM" id="SSF52540">
    <property type="entry name" value="P-loop containing nucleoside triphosphate hydrolases"/>
    <property type="match status" value="1"/>
</dbReference>
<dbReference type="Pfam" id="PF00931">
    <property type="entry name" value="NB-ARC"/>
    <property type="match status" value="1"/>
</dbReference>
<dbReference type="GO" id="GO:0006952">
    <property type="term" value="P:defense response"/>
    <property type="evidence" value="ECO:0007669"/>
    <property type="project" value="UniProtKB-KW"/>
</dbReference>
<sequence length="1095" mass="123650">MALEIASFVICVGDRLWSSATGPVRHLVNYRRNIKNLNDEVEKLEIIRSDNRLSVSAAQMNGEEIKGEVQMWLNKSDAVLRGIERLNGEVDMNRTCFGGCCPDWISRYKLSKQAKKDAHTVRELQGKGRFERVSLLGRRQLGIESTLSLGDFQAFESTKRAMDEVMVALKEDQVNIIGVYGMGGVGKTTMVKQVGANAHRDGLFQHVAMAVISQNPDLRKIQAQIADMLNLKLEEESEAGRAARLRERIMRGKSVLIILDDIWRRIDLSEIGIPSTGSDLDACKSKILLTTRLENVCHVMESQAKVPLNILSEQDSWTLFGRKAGSVVDSPDFHNVAQKIVKECGGLPIALVVVARALGDKDLDEWKEAARQLEMSKPTNLDDDGGVFKCIKLSYDYLKGDSTKPCFLICCLFPEDTDISIEDLVKYGLGQGLFQEANTIEEARGRARSVVKYLKACSLLLDSTEEGCVKMHDVVRDMAILLASSGDDNAFMVQSGSALKEWPTKDSYEAYTAISLMSNEIEELPDGLVCPKLQTLLLQNNNDIQEIPDDFFGSFHSLRVLDLNGADIPSLPPSLGLLRSLRTLCLDCCQSITDISILGKLEKLEILSLRESYIEDLPEELGQLANLRMLDFTMSNNIKSIPPKVISSLSRLEEIYMQGSFADWGLPLEGTSSGANAGFDELTCLHHLNILKVDISDAECMPKTVRFDPNWVNFDICISRKLFTRFMNVHLSRVTAARSRALILDATINTLPDWFNKVATDRTEKLYYIECRGLDNILVEYDQGILNGLKILLVQSCHQIVHLMDAVTYVPNRPVFPSLEELRVHNLDYLKEICIGQLPPGSLGNMKFLQVEQCNELVNGLLPANLLRRLESLEVLEVSGSYLEDIFRTEGLREVEVVVGKLRELKLDNLPELKKIWNGPTQLAIFHNLKILTVIKCKKLRNLFAYSVAQSLRRLEELWIEYCNGLEGVIGMHEGGDVVERIIFQNLKNLSLQNLPVLRSFYEGDARIECPSLEQLHVQDCPKFRNYTPYFHSRNQFEVNNEQHLLLLRKRYDLVIMLDFSFPPKFSNFFFSSYFLLFFCHKVVGTETTFLEENL</sequence>
<reference evidence="8 9" key="1">
    <citation type="journal article" date="2023" name="BMC Biotechnol.">
        <title>Vitis rotundifolia cv Carlos genome sequencing.</title>
        <authorList>
            <person name="Huff M."/>
            <person name="Hulse-Kemp A."/>
            <person name="Scheffler B."/>
            <person name="Youngblood R."/>
            <person name="Simpson S."/>
            <person name="Babiker E."/>
            <person name="Staton M."/>
        </authorList>
    </citation>
    <scope>NUCLEOTIDE SEQUENCE [LARGE SCALE GENOMIC DNA]</scope>
    <source>
        <tissue evidence="8">Leaf</tissue>
    </source>
</reference>
<dbReference type="SUPFAM" id="SSF52047">
    <property type="entry name" value="RNI-like"/>
    <property type="match status" value="1"/>
</dbReference>
<name>A0AA38ZI44_VITRO</name>
<dbReference type="InterPro" id="IPR032675">
    <property type="entry name" value="LRR_dom_sf"/>
</dbReference>
<protein>
    <recommendedName>
        <fullName evidence="7">AAA+ ATPase domain-containing protein</fullName>
    </recommendedName>
</protein>
<feature type="domain" description="AAA+ ATPase" evidence="7">
    <location>
        <begin position="173"/>
        <end position="379"/>
    </location>
</feature>
<dbReference type="SUPFAM" id="SSF52058">
    <property type="entry name" value="L domain-like"/>
    <property type="match status" value="1"/>
</dbReference>
<dbReference type="EMBL" id="JARBHA010000011">
    <property type="protein sequence ID" value="KAJ9689342.1"/>
    <property type="molecule type" value="Genomic_DNA"/>
</dbReference>
<dbReference type="InterPro" id="IPR036388">
    <property type="entry name" value="WH-like_DNA-bd_sf"/>
</dbReference>